<evidence type="ECO:0000256" key="1">
    <source>
        <dbReference type="ARBA" id="ARBA00022676"/>
    </source>
</evidence>
<dbReference type="GO" id="GO:0016757">
    <property type="term" value="F:glycosyltransferase activity"/>
    <property type="evidence" value="ECO:0007669"/>
    <property type="project" value="UniProtKB-KW"/>
</dbReference>
<dbReference type="EMBL" id="KV784358">
    <property type="protein sequence ID" value="OEU16960.1"/>
    <property type="molecule type" value="Genomic_DNA"/>
</dbReference>
<feature type="chain" id="PRO_5009193050" description="Glycosyl transferase family 1 domain-containing protein" evidence="2">
    <location>
        <begin position="31"/>
        <end position="701"/>
    </location>
</feature>
<keyword evidence="2" id="KW-0732">Signal</keyword>
<dbReference type="InParanoid" id="A0A1E7FFL8"/>
<gene>
    <name evidence="4" type="ORF">FRACYDRAFT_239555</name>
</gene>
<dbReference type="Proteomes" id="UP000095751">
    <property type="component" value="Unassembled WGS sequence"/>
</dbReference>
<reference evidence="4 5" key="1">
    <citation type="submission" date="2016-09" db="EMBL/GenBank/DDBJ databases">
        <title>Extensive genetic diversity and differential bi-allelic expression allows diatom success in the polar Southern Ocean.</title>
        <authorList>
            <consortium name="DOE Joint Genome Institute"/>
            <person name="Mock T."/>
            <person name="Otillar R.P."/>
            <person name="Strauss J."/>
            <person name="Dupont C."/>
            <person name="Frickenhaus S."/>
            <person name="Maumus F."/>
            <person name="Mcmullan M."/>
            <person name="Sanges R."/>
            <person name="Schmutz J."/>
            <person name="Toseland A."/>
            <person name="Valas R."/>
            <person name="Veluchamy A."/>
            <person name="Ward B.J."/>
            <person name="Allen A."/>
            <person name="Barry K."/>
            <person name="Falciatore A."/>
            <person name="Ferrante M."/>
            <person name="Fortunato A.E."/>
            <person name="Gloeckner G."/>
            <person name="Gruber A."/>
            <person name="Hipkin R."/>
            <person name="Janech M."/>
            <person name="Kroth P."/>
            <person name="Leese F."/>
            <person name="Lindquist E."/>
            <person name="Lyon B.R."/>
            <person name="Martin J."/>
            <person name="Mayer C."/>
            <person name="Parker M."/>
            <person name="Quesneville H."/>
            <person name="Raymond J."/>
            <person name="Uhlig C."/>
            <person name="Valentin K.U."/>
            <person name="Worden A.Z."/>
            <person name="Armbrust E.V."/>
            <person name="Bowler C."/>
            <person name="Green B."/>
            <person name="Moulton V."/>
            <person name="Van Oosterhout C."/>
            <person name="Grigoriev I."/>
        </authorList>
    </citation>
    <scope>NUCLEOTIDE SEQUENCE [LARGE SCALE GENOMIC DNA]</scope>
    <source>
        <strain evidence="4 5">CCMP1102</strain>
    </source>
</reference>
<evidence type="ECO:0000313" key="5">
    <source>
        <dbReference type="Proteomes" id="UP000095751"/>
    </source>
</evidence>
<dbReference type="PANTHER" id="PTHR46656:SF3">
    <property type="entry name" value="PUTATIVE-RELATED"/>
    <property type="match status" value="1"/>
</dbReference>
<keyword evidence="1" id="KW-0328">Glycosyltransferase</keyword>
<accession>A0A1E7FFL8</accession>
<dbReference type="SUPFAM" id="SSF53756">
    <property type="entry name" value="UDP-Glycosyltransferase/glycogen phosphorylase"/>
    <property type="match status" value="1"/>
</dbReference>
<dbReference type="Pfam" id="PF00534">
    <property type="entry name" value="Glycos_transf_1"/>
    <property type="match status" value="1"/>
</dbReference>
<dbReference type="OrthoDB" id="512920at2759"/>
<keyword evidence="5" id="KW-1185">Reference proteome</keyword>
<name>A0A1E7FFL8_9STRA</name>
<protein>
    <recommendedName>
        <fullName evidence="3">Glycosyl transferase family 1 domain-containing protein</fullName>
    </recommendedName>
</protein>
<feature type="domain" description="Glycosyl transferase family 1" evidence="3">
    <location>
        <begin position="410"/>
        <end position="455"/>
    </location>
</feature>
<dbReference type="PANTHER" id="PTHR46656">
    <property type="entry name" value="PUTATIVE-RELATED"/>
    <property type="match status" value="1"/>
</dbReference>
<dbReference type="KEGG" id="fcy:FRACYDRAFT_239555"/>
<dbReference type="AlphaFoldDB" id="A0A1E7FFL8"/>
<evidence type="ECO:0000259" key="3">
    <source>
        <dbReference type="Pfam" id="PF00534"/>
    </source>
</evidence>
<evidence type="ECO:0000256" key="2">
    <source>
        <dbReference type="SAM" id="SignalP"/>
    </source>
</evidence>
<dbReference type="Gene3D" id="3.40.50.2000">
    <property type="entry name" value="Glycogen Phosphorylase B"/>
    <property type="match status" value="1"/>
</dbReference>
<proteinExistence type="predicted"/>
<feature type="signal peptide" evidence="2">
    <location>
        <begin position="1"/>
        <end position="30"/>
    </location>
</feature>
<evidence type="ECO:0000313" key="4">
    <source>
        <dbReference type="EMBL" id="OEU16960.1"/>
    </source>
</evidence>
<organism evidence="4 5">
    <name type="scientific">Fragilariopsis cylindrus CCMP1102</name>
    <dbReference type="NCBI Taxonomy" id="635003"/>
    <lineage>
        <taxon>Eukaryota</taxon>
        <taxon>Sar</taxon>
        <taxon>Stramenopiles</taxon>
        <taxon>Ochrophyta</taxon>
        <taxon>Bacillariophyta</taxon>
        <taxon>Bacillariophyceae</taxon>
        <taxon>Bacillariophycidae</taxon>
        <taxon>Bacillariales</taxon>
        <taxon>Bacillariaceae</taxon>
        <taxon>Fragilariopsis</taxon>
    </lineage>
</organism>
<dbReference type="InterPro" id="IPR001296">
    <property type="entry name" value="Glyco_trans_1"/>
</dbReference>
<keyword evidence="1" id="KW-0808">Transferase</keyword>
<sequence length="701" mass="77633">MKSITVFQYVLSLCFFFFLSSDNIVSFAEAKRIKKKIGLLTASLPWTFGPYQAQMHQLSLLLAEEDTDAEYEYDIHWLCFGDTIPDGVYKSYKDLQPRIPKLNPPPEDFPMDHLTFLGDSDMLTQQFSASRMNTLAKKYGLDVMITLMDITKTVPDEPFNMPVLAWIPLHSDTVRPTTVDYWVLRSYHGIAGLAPSGAIAINNAVGTDKEINIPVQDGSSSGSNDSIAIYLIKKLSGTVEVEFIPHIIDRQTLTTKAKTGLKLLNSLSSVAEVDSKLTNQPLINRGQESSLEIGHNQRSIFGVDSNGNGSRKDDFIVLLQGGNYDSEDRKGWDTSLQAFVQFYNSLDESKQSSVHLLIHSMESYLIASDHNLDADAPAAVLPQGNRHHLILHEYGLPRDVYTIDIARHASEVIAAYKTRADVCLHPSKVEGFGMNVMECQAVGTPVITTNYTAMGDFTKLGRAVSPRQMIRNPGTIYEMALPDVAGVADALTELHEEHLAMKRGDKKALARRNKELTESNEWIDANFSPTKVGSSFKSLLRRTQDEYTSRMDAKQSILSSSGPPTSGSYEVASGYHLTIVDWDTPWTLIAPDGLQILDNASVHRFCWSMLLTNQGGSGVTALILPAVYEDGTPVPIMDDDGSVHNDLPVLVRTYMITALQGRASRKKSIAQMVLQNTQMPRRLPDGLAVVIRSEVAERLTL</sequence>